<gene>
    <name evidence="2" type="ORF">H0267_10645</name>
</gene>
<feature type="transmembrane region" description="Helical" evidence="1">
    <location>
        <begin position="28"/>
        <end position="50"/>
    </location>
</feature>
<accession>A0A931HWC2</accession>
<keyword evidence="1" id="KW-1133">Transmembrane helix</keyword>
<keyword evidence="3" id="KW-1185">Reference proteome</keyword>
<dbReference type="Proteomes" id="UP000614490">
    <property type="component" value="Unassembled WGS sequence"/>
</dbReference>
<protein>
    <submittedName>
        <fullName evidence="2">Uncharacterized protein</fullName>
    </submittedName>
</protein>
<name>A0A931HWC2_9BACI</name>
<keyword evidence="1" id="KW-0472">Membrane</keyword>
<dbReference type="RefSeq" id="WP_197317292.1">
    <property type="nucleotide sequence ID" value="NZ_JADZSC010000002.1"/>
</dbReference>
<comment type="caution">
    <text evidence="2">The sequence shown here is derived from an EMBL/GenBank/DDBJ whole genome shotgun (WGS) entry which is preliminary data.</text>
</comment>
<reference evidence="2 3" key="1">
    <citation type="journal article" date="2005" name="Int. J. Syst. Evol. Microbiol.">
        <title>Halobacillus yeomjeoni sp. nov., isolated from a marine solar saltern in Korea.</title>
        <authorList>
            <person name="Yoon J.H."/>
            <person name="Kang S.J."/>
            <person name="Lee C.H."/>
            <person name="Oh H.W."/>
            <person name="Oh T.K."/>
        </authorList>
    </citation>
    <scope>NUCLEOTIDE SEQUENCE [LARGE SCALE GENOMIC DNA]</scope>
    <source>
        <strain evidence="2 3">KCTC 3957</strain>
    </source>
</reference>
<evidence type="ECO:0000313" key="3">
    <source>
        <dbReference type="Proteomes" id="UP000614490"/>
    </source>
</evidence>
<keyword evidence="1" id="KW-0812">Transmembrane</keyword>
<dbReference type="AlphaFoldDB" id="A0A931HWC2"/>
<proteinExistence type="predicted"/>
<dbReference type="EMBL" id="JADZSC010000002">
    <property type="protein sequence ID" value="MBH0230673.1"/>
    <property type="molecule type" value="Genomic_DNA"/>
</dbReference>
<evidence type="ECO:0000256" key="1">
    <source>
        <dbReference type="SAM" id="Phobius"/>
    </source>
</evidence>
<sequence length="61" mass="7007">MFIPIFLAVVTILSVIFALRKKRPLFLALPLVAMITIAFIKIMSVPLPFWETVQFIFNLRG</sequence>
<organism evidence="2 3">
    <name type="scientific">Halobacillus yeomjeoni</name>
    <dbReference type="NCBI Taxonomy" id="311194"/>
    <lineage>
        <taxon>Bacteria</taxon>
        <taxon>Bacillati</taxon>
        <taxon>Bacillota</taxon>
        <taxon>Bacilli</taxon>
        <taxon>Bacillales</taxon>
        <taxon>Bacillaceae</taxon>
        <taxon>Halobacillus</taxon>
    </lineage>
</organism>
<evidence type="ECO:0000313" key="2">
    <source>
        <dbReference type="EMBL" id="MBH0230673.1"/>
    </source>
</evidence>